<feature type="domain" description="RNA-binding protein KhpB N-terminal" evidence="1">
    <location>
        <begin position="4"/>
        <end position="51"/>
    </location>
</feature>
<accession>A0ABV4BJ79</accession>
<dbReference type="RefSeq" id="WP_369702710.1">
    <property type="nucleotide sequence ID" value="NZ_JBGEWD010000001.1"/>
</dbReference>
<dbReference type="InterPro" id="IPR005646">
    <property type="entry name" value="FapA"/>
</dbReference>
<organism evidence="2 3">
    <name type="scientific">Clostridium moutaii</name>
    <dbReference type="NCBI Taxonomy" id="3240932"/>
    <lineage>
        <taxon>Bacteria</taxon>
        <taxon>Bacillati</taxon>
        <taxon>Bacillota</taxon>
        <taxon>Clostridia</taxon>
        <taxon>Eubacteriales</taxon>
        <taxon>Clostridiaceae</taxon>
        <taxon>Clostridium</taxon>
    </lineage>
</organism>
<dbReference type="SMART" id="SM01245">
    <property type="entry name" value="Jag_N"/>
    <property type="match status" value="1"/>
</dbReference>
<dbReference type="Pfam" id="PF03961">
    <property type="entry name" value="FapA"/>
    <property type="match status" value="1"/>
</dbReference>
<dbReference type="InterPro" id="IPR032782">
    <property type="entry name" value="KhpB_N"/>
</dbReference>
<dbReference type="InterPro" id="IPR046865">
    <property type="entry name" value="FapA_b_solenoid"/>
</dbReference>
<evidence type="ECO:0000259" key="1">
    <source>
        <dbReference type="SMART" id="SM01245"/>
    </source>
</evidence>
<evidence type="ECO:0000313" key="3">
    <source>
        <dbReference type="Proteomes" id="UP001564657"/>
    </source>
</evidence>
<comment type="caution">
    <text evidence="2">The sequence shown here is derived from an EMBL/GenBank/DDBJ whole genome shotgun (WGS) entry which is preliminary data.</text>
</comment>
<dbReference type="Pfam" id="PF20250">
    <property type="entry name" value="FapA_N"/>
    <property type="match status" value="1"/>
</dbReference>
<dbReference type="InterPro" id="IPR046866">
    <property type="entry name" value="FapA_N"/>
</dbReference>
<sequence>MKKIFQGISLEDCLKSASYELHKPKDKLKYKILKQKKSFFKKKTIIEVFWDDGEKNLAPAVDKDNNLKINENNGTAKVLNGKIIVKDPVVEGKPAVIYKSNNISIFVDGVEVENKCEVFDRSDIKVIFTENDPKRELNIYVSDDKMKAYAEIKYTSKNEYALKDMEESPKLSLKTQILKSISPTRYTVKEIKEELSNNKVVYGIIEENLKKVVEISEKVLVARGKEPVNGQDDLIESKFKTFADLKEDLGGNVDFKSIGVVNSVKKGDIIALRHEGTQGENGYDVNGKILKHKKGKRLKLKVGMGCTIKDENTVEAAIDGKPSVKGNTFYVHQVHEISGDVDLSTGSIRFMGDIVIHGSVKEGMEVECGNDLVIDKEVERASINATGNISVGGSVVASKICGGGDNVKKINAVEHLEKLNKNLTKLIDVVKEIKSYNLLGRDKKDGEIIKILLESKFKVILKLSINVIADLNMQDNESEKNEIIELIRTKLMGMGPISIENYSELNELMDKVKDKIKEFKDTLALPVNVNISYCQDSDIKSSGDIIMTGRGEYISNITGNGFIEFLNERSVARGGILKSKIGIKCKTVGSTAGVSTILQVESHGDIWADVAYHNTVFKVGNKEMILDSPSKNVHAYLKEGLIVVDKFVL</sequence>
<dbReference type="PANTHER" id="PTHR38032">
    <property type="entry name" value="POLYMERASE-RELATED"/>
    <property type="match status" value="1"/>
</dbReference>
<dbReference type="PANTHER" id="PTHR38032:SF1">
    <property type="entry name" value="RNA-BINDING PROTEIN KHPB N-TERMINAL DOMAIN-CONTAINING PROTEIN"/>
    <property type="match status" value="1"/>
</dbReference>
<keyword evidence="3" id="KW-1185">Reference proteome</keyword>
<dbReference type="Proteomes" id="UP001564657">
    <property type="component" value="Unassembled WGS sequence"/>
</dbReference>
<reference evidence="2 3" key="1">
    <citation type="submission" date="2024-08" db="EMBL/GenBank/DDBJ databases">
        <title>Clostridium lapicellarii sp. nov., and Clostridium renhuaiense sp. nov., two species isolated from the mud in a fermentation cellar used for producing sauce-flavour Chinese liquors.</title>
        <authorList>
            <person name="Yang F."/>
            <person name="Wang H."/>
            <person name="Chen L.Q."/>
            <person name="Zhou N."/>
            <person name="Lu J.J."/>
            <person name="Pu X.X."/>
            <person name="Wan B."/>
            <person name="Wang L."/>
            <person name="Liu S.J."/>
        </authorList>
    </citation>
    <scope>NUCLEOTIDE SEQUENCE [LARGE SCALE GENOMIC DNA]</scope>
    <source>
        <strain evidence="2 3">MT-5</strain>
    </source>
</reference>
<evidence type="ECO:0000313" key="2">
    <source>
        <dbReference type="EMBL" id="MEY7998829.1"/>
    </source>
</evidence>
<protein>
    <submittedName>
        <fullName evidence="2">DUF342 domain-containing protein</fullName>
    </submittedName>
</protein>
<dbReference type="EMBL" id="JBGEWD010000001">
    <property type="protein sequence ID" value="MEY7998829.1"/>
    <property type="molecule type" value="Genomic_DNA"/>
</dbReference>
<proteinExistence type="predicted"/>
<gene>
    <name evidence="2" type="ORF">AB8U03_01230</name>
</gene>
<name>A0ABV4BJ79_9CLOT</name>